<evidence type="ECO:0000256" key="3">
    <source>
        <dbReference type="ARBA" id="ARBA00022989"/>
    </source>
</evidence>
<keyword evidence="7" id="KW-1185">Reference proteome</keyword>
<keyword evidence="3" id="KW-1133">Transmembrane helix</keyword>
<dbReference type="PROSITE" id="PS50262">
    <property type="entry name" value="G_PROTEIN_RECEP_F1_2"/>
    <property type="match status" value="1"/>
</dbReference>
<comment type="caution">
    <text evidence="6">The sequence shown here is derived from an EMBL/GenBank/DDBJ whole genome shotgun (WGS) entry which is preliminary data.</text>
</comment>
<feature type="non-terminal residue" evidence="6">
    <location>
        <position position="1"/>
    </location>
</feature>
<dbReference type="GO" id="GO:0016020">
    <property type="term" value="C:membrane"/>
    <property type="evidence" value="ECO:0007669"/>
    <property type="project" value="UniProtKB-SubCell"/>
</dbReference>
<accession>A0ABD3V7I2</accession>
<keyword evidence="4" id="KW-0472">Membrane</keyword>
<dbReference type="InterPro" id="IPR017452">
    <property type="entry name" value="GPCR_Rhodpsn_7TM"/>
</dbReference>
<dbReference type="SUPFAM" id="SSF81321">
    <property type="entry name" value="Family A G protein-coupled receptor-like"/>
    <property type="match status" value="1"/>
</dbReference>
<comment type="subcellular location">
    <subcellularLocation>
        <location evidence="1">Membrane</location>
    </subcellularLocation>
</comment>
<evidence type="ECO:0000259" key="5">
    <source>
        <dbReference type="PROSITE" id="PS50262"/>
    </source>
</evidence>
<sequence>IVALFGNVLIIVVLVAGKPRFSKFHTLMLLNMSLSDLGVTCTAYPLTAVSGFLKRQE</sequence>
<evidence type="ECO:0000313" key="6">
    <source>
        <dbReference type="EMBL" id="KAL3856733.1"/>
    </source>
</evidence>
<evidence type="ECO:0000256" key="4">
    <source>
        <dbReference type="ARBA" id="ARBA00023136"/>
    </source>
</evidence>
<reference evidence="6 7" key="1">
    <citation type="submission" date="2024-11" db="EMBL/GenBank/DDBJ databases">
        <title>Chromosome-level genome assembly of the freshwater bivalve Anodonta woodiana.</title>
        <authorList>
            <person name="Chen X."/>
        </authorList>
    </citation>
    <scope>NUCLEOTIDE SEQUENCE [LARGE SCALE GENOMIC DNA]</scope>
    <source>
        <strain evidence="6">MN2024</strain>
        <tissue evidence="6">Gills</tissue>
    </source>
</reference>
<keyword evidence="2" id="KW-0812">Transmembrane</keyword>
<feature type="non-terminal residue" evidence="6">
    <location>
        <position position="57"/>
    </location>
</feature>
<evidence type="ECO:0000313" key="7">
    <source>
        <dbReference type="Proteomes" id="UP001634394"/>
    </source>
</evidence>
<name>A0ABD3V7I2_SINWO</name>
<evidence type="ECO:0000256" key="1">
    <source>
        <dbReference type="ARBA" id="ARBA00004370"/>
    </source>
</evidence>
<dbReference type="AlphaFoldDB" id="A0ABD3V7I2"/>
<protein>
    <recommendedName>
        <fullName evidence="5">G-protein coupled receptors family 1 profile domain-containing protein</fullName>
    </recommendedName>
</protein>
<organism evidence="6 7">
    <name type="scientific">Sinanodonta woodiana</name>
    <name type="common">Chinese pond mussel</name>
    <name type="synonym">Anodonta woodiana</name>
    <dbReference type="NCBI Taxonomy" id="1069815"/>
    <lineage>
        <taxon>Eukaryota</taxon>
        <taxon>Metazoa</taxon>
        <taxon>Spiralia</taxon>
        <taxon>Lophotrochozoa</taxon>
        <taxon>Mollusca</taxon>
        <taxon>Bivalvia</taxon>
        <taxon>Autobranchia</taxon>
        <taxon>Heteroconchia</taxon>
        <taxon>Palaeoheterodonta</taxon>
        <taxon>Unionida</taxon>
        <taxon>Unionoidea</taxon>
        <taxon>Unionidae</taxon>
        <taxon>Unioninae</taxon>
        <taxon>Sinanodonta</taxon>
    </lineage>
</organism>
<dbReference type="EMBL" id="JBJQND010000013">
    <property type="protein sequence ID" value="KAL3856733.1"/>
    <property type="molecule type" value="Genomic_DNA"/>
</dbReference>
<gene>
    <name evidence="6" type="ORF">ACJMK2_011456</name>
</gene>
<evidence type="ECO:0000256" key="2">
    <source>
        <dbReference type="ARBA" id="ARBA00022692"/>
    </source>
</evidence>
<dbReference type="Proteomes" id="UP001634394">
    <property type="component" value="Unassembled WGS sequence"/>
</dbReference>
<proteinExistence type="predicted"/>
<dbReference type="Gene3D" id="1.20.1070.10">
    <property type="entry name" value="Rhodopsin 7-helix transmembrane proteins"/>
    <property type="match status" value="1"/>
</dbReference>
<feature type="domain" description="G-protein coupled receptors family 1 profile" evidence="5">
    <location>
        <begin position="6"/>
        <end position="57"/>
    </location>
</feature>